<evidence type="ECO:0000256" key="1">
    <source>
        <dbReference type="SAM" id="MobiDB-lite"/>
    </source>
</evidence>
<dbReference type="Pfam" id="PF11843">
    <property type="entry name" value="DUF3363"/>
    <property type="match status" value="1"/>
</dbReference>
<feature type="compositionally biased region" description="Polar residues" evidence="1">
    <location>
        <begin position="1"/>
        <end position="12"/>
    </location>
</feature>
<proteinExistence type="predicted"/>
<protein>
    <recommendedName>
        <fullName evidence="2">MobA/VirD2-like nuclease domain-containing protein</fullName>
    </recommendedName>
</protein>
<evidence type="ECO:0000259" key="2">
    <source>
        <dbReference type="Pfam" id="PF03432"/>
    </source>
</evidence>
<feature type="region of interest" description="Disordered" evidence="1">
    <location>
        <begin position="1"/>
        <end position="73"/>
    </location>
</feature>
<gene>
    <name evidence="3" type="ORF">A6P07_02875</name>
</gene>
<dbReference type="Pfam" id="PF03432">
    <property type="entry name" value="Relaxase"/>
    <property type="match status" value="1"/>
</dbReference>
<dbReference type="Proteomes" id="UP000094893">
    <property type="component" value="Unassembled WGS sequence"/>
</dbReference>
<evidence type="ECO:0000313" key="4">
    <source>
        <dbReference type="Proteomes" id="UP000094893"/>
    </source>
</evidence>
<feature type="compositionally biased region" description="Basic residues" evidence="1">
    <location>
        <begin position="49"/>
        <end position="64"/>
    </location>
</feature>
<dbReference type="InterPro" id="IPR005094">
    <property type="entry name" value="Endonuclease_MobA/VirD2"/>
</dbReference>
<dbReference type="EMBL" id="LWSA01000028">
    <property type="protein sequence ID" value="OCX76256.1"/>
    <property type="molecule type" value="Genomic_DNA"/>
</dbReference>
<dbReference type="InterPro" id="IPR021795">
    <property type="entry name" value="DUF3363"/>
</dbReference>
<name>A0A1C2IRB5_ACITH</name>
<comment type="caution">
    <text evidence="3">The sequence shown here is derived from an EMBL/GenBank/DDBJ whole genome shotgun (WGS) entry which is preliminary data.</text>
</comment>
<sequence>MPTVKSDTSVSGKSFKARKEFDDEKQLGRPRASKVFNAVQRAKGANGAPKKKAFSKPKISRSRPRLPFPRGPSLKSAARRCMVKVNYVTNKKAGQWAAHGQYLQREGAQKDDEQGLGFDAQTDDVSMPTMMHQWQLDGDERLFKIVLSPEDGDRVHLQHFTREFMQGMEDHLGKPLEWAAVDHYNTAHPHVHVVLRGKDNLQISPDLIRNGLRKMAEEQITARLGYKSPGEVLHSREKEIEARQFTRLDKDIQHRLQTVPAISQDRLFITEHPLKPAAGKRVHQSDYVSQRLRLRRLDTLEKLGIAEKVGPTTWAFEEGWEKALKDLQVLQQRTTMINQGRALMTDPRCPPVVTKIQAGDHLVGRVLGTGMDEQYDRSFILIEGTDSRVHIVYQNNAIEKQRAEQKLQPRTLVAISGKSFEKDGKTISYSKVLEYDLSIPDQHFKSAKIPEQALDDALDAGQQPSDKAVTGFQAVWHQQLRDRQLQRERERSQKQQKSRDSRGKSGQDLA</sequence>
<accession>A0A1C2IRB5</accession>
<evidence type="ECO:0000313" key="3">
    <source>
        <dbReference type="EMBL" id="OCX76256.1"/>
    </source>
</evidence>
<feature type="compositionally biased region" description="Basic and acidic residues" evidence="1">
    <location>
        <begin position="17"/>
        <end position="27"/>
    </location>
</feature>
<dbReference type="RefSeq" id="WP_024893260.1">
    <property type="nucleotide sequence ID" value="NZ_LWRZ01000239.1"/>
</dbReference>
<feature type="domain" description="MobA/VirD2-like nuclease" evidence="2">
    <location>
        <begin position="105"/>
        <end position="195"/>
    </location>
</feature>
<dbReference type="AlphaFoldDB" id="A0A1C2IRB5"/>
<feature type="region of interest" description="Disordered" evidence="1">
    <location>
        <begin position="479"/>
        <end position="510"/>
    </location>
</feature>
<organism evidence="3 4">
    <name type="scientific">Acidithiobacillus thiooxidans</name>
    <name type="common">Thiobacillus thiooxidans</name>
    <dbReference type="NCBI Taxonomy" id="930"/>
    <lineage>
        <taxon>Bacteria</taxon>
        <taxon>Pseudomonadati</taxon>
        <taxon>Pseudomonadota</taxon>
        <taxon>Acidithiobacillia</taxon>
        <taxon>Acidithiobacillales</taxon>
        <taxon>Acidithiobacillaceae</taxon>
        <taxon>Acidithiobacillus</taxon>
    </lineage>
</organism>
<reference evidence="3 4" key="1">
    <citation type="journal article" date="2016" name="Int. J. Mol. Sci.">
        <title>Comparative genomics of the extreme acidophile Acidithiobacillus thiooxidans reveals intraspecific divergence and niche adaptation.</title>
        <authorList>
            <person name="Zhang X."/>
            <person name="Feng X."/>
            <person name="Tao J."/>
            <person name="Ma L."/>
            <person name="Xiao Y."/>
            <person name="Liang Y."/>
            <person name="Liu X."/>
            <person name="Yin H."/>
        </authorList>
    </citation>
    <scope>NUCLEOTIDE SEQUENCE [LARGE SCALE GENOMIC DNA]</scope>
    <source>
        <strain evidence="3 4">A02</strain>
    </source>
</reference>